<dbReference type="SUPFAM" id="SSF55781">
    <property type="entry name" value="GAF domain-like"/>
    <property type="match status" value="1"/>
</dbReference>
<evidence type="ECO:0000313" key="3">
    <source>
        <dbReference type="EMBL" id="MBO1317776.1"/>
    </source>
</evidence>
<dbReference type="AlphaFoldDB" id="A0A8J7Q4R0"/>
<dbReference type="Gene3D" id="3.30.450.40">
    <property type="match status" value="1"/>
</dbReference>
<dbReference type="InterPro" id="IPR003018">
    <property type="entry name" value="GAF"/>
</dbReference>
<dbReference type="Pfam" id="PF13185">
    <property type="entry name" value="GAF_2"/>
    <property type="match status" value="1"/>
</dbReference>
<sequence>MSFSPPRRFEEVSLKVAGQIELHPLAVTVLEEARVHTKAQHLWFVVRRKSGMTIEAELAADGHEVQKRSLPLSAAPAHVRTVVDVAIRENTNLVVDSTAGDDRFASLPAFQDTPAALLTVPVTMPGAPGKVLAVLHMSRDAGDGCFDAEDVQFLTRLAPNLGVSVLNALKVGLYIKKIEQQQKQLRESEQASPRCERCGAPTDENGTSATPYPKLPTDDGNATLSPAEIAHFIERGKDARKVLHDLGNHLNGAVLASEEVVEMLSESRLLQVQKAFEIIKEEGDNLSNFFRDDPRAKLWPEYTARALDGLTSEYETMHGDIQGVVKYLQIMKEIIYDYQSRAINSDMGQS</sequence>
<protein>
    <submittedName>
        <fullName evidence="3">GAF domain-containing protein</fullName>
    </submittedName>
</protein>
<dbReference type="Proteomes" id="UP000664417">
    <property type="component" value="Unassembled WGS sequence"/>
</dbReference>
<feature type="region of interest" description="Disordered" evidence="1">
    <location>
        <begin position="185"/>
        <end position="219"/>
    </location>
</feature>
<dbReference type="EMBL" id="JAFREP010000003">
    <property type="protein sequence ID" value="MBO1317776.1"/>
    <property type="molecule type" value="Genomic_DNA"/>
</dbReference>
<feature type="compositionally biased region" description="Basic and acidic residues" evidence="1">
    <location>
        <begin position="185"/>
        <end position="197"/>
    </location>
</feature>
<name>A0A8J7Q4R0_9BACT</name>
<proteinExistence type="predicted"/>
<keyword evidence="4" id="KW-1185">Reference proteome</keyword>
<feature type="domain" description="GAF" evidence="2">
    <location>
        <begin position="25"/>
        <end position="163"/>
    </location>
</feature>
<evidence type="ECO:0000256" key="1">
    <source>
        <dbReference type="SAM" id="MobiDB-lite"/>
    </source>
</evidence>
<reference evidence="3" key="1">
    <citation type="submission" date="2021-03" db="EMBL/GenBank/DDBJ databases">
        <authorList>
            <person name="Wang G."/>
        </authorList>
    </citation>
    <scope>NUCLEOTIDE SEQUENCE</scope>
    <source>
        <strain evidence="3">KCTC 12899</strain>
    </source>
</reference>
<evidence type="ECO:0000313" key="4">
    <source>
        <dbReference type="Proteomes" id="UP000664417"/>
    </source>
</evidence>
<gene>
    <name evidence="3" type="ORF">J3U88_04830</name>
</gene>
<comment type="caution">
    <text evidence="3">The sequence shown here is derived from an EMBL/GenBank/DDBJ whole genome shotgun (WGS) entry which is preliminary data.</text>
</comment>
<dbReference type="RefSeq" id="WP_207857217.1">
    <property type="nucleotide sequence ID" value="NZ_JAFREP010000003.1"/>
</dbReference>
<organism evidence="3 4">
    <name type="scientific">Acanthopleuribacter pedis</name>
    <dbReference type="NCBI Taxonomy" id="442870"/>
    <lineage>
        <taxon>Bacteria</taxon>
        <taxon>Pseudomonadati</taxon>
        <taxon>Acidobacteriota</taxon>
        <taxon>Holophagae</taxon>
        <taxon>Acanthopleuribacterales</taxon>
        <taxon>Acanthopleuribacteraceae</taxon>
        <taxon>Acanthopleuribacter</taxon>
    </lineage>
</organism>
<accession>A0A8J7Q4R0</accession>
<dbReference type="InterPro" id="IPR029016">
    <property type="entry name" value="GAF-like_dom_sf"/>
</dbReference>
<evidence type="ECO:0000259" key="2">
    <source>
        <dbReference type="Pfam" id="PF13185"/>
    </source>
</evidence>